<dbReference type="InterPro" id="IPR014284">
    <property type="entry name" value="RNA_pol_sigma-70_dom"/>
</dbReference>
<dbReference type="SUPFAM" id="SSF88946">
    <property type="entry name" value="Sigma2 domain of RNA polymerase sigma factors"/>
    <property type="match status" value="1"/>
</dbReference>
<dbReference type="InterPro" id="IPR036388">
    <property type="entry name" value="WH-like_DNA-bd_sf"/>
</dbReference>
<dbReference type="Gene3D" id="1.10.1740.10">
    <property type="match status" value="1"/>
</dbReference>
<evidence type="ECO:0000313" key="7">
    <source>
        <dbReference type="EMBL" id="VUX09816.1"/>
    </source>
</evidence>
<dbReference type="RefSeq" id="WP_243005261.1">
    <property type="nucleotide sequence ID" value="NZ_CABHNA010000054.1"/>
</dbReference>
<dbReference type="InterPro" id="IPR013249">
    <property type="entry name" value="RNA_pol_sigma70_r4_t2"/>
</dbReference>
<dbReference type="EMBL" id="CABHNA010000054">
    <property type="protein sequence ID" value="VUX09816.1"/>
    <property type="molecule type" value="Genomic_DNA"/>
</dbReference>
<dbReference type="Gene3D" id="1.10.10.10">
    <property type="entry name" value="Winged helix-like DNA-binding domain superfamily/Winged helix DNA-binding domain"/>
    <property type="match status" value="1"/>
</dbReference>
<dbReference type="InterPro" id="IPR013325">
    <property type="entry name" value="RNA_pol_sigma_r2"/>
</dbReference>
<protein>
    <submittedName>
        <fullName evidence="7">ECF RNA polymerase sigma factor SigW</fullName>
    </submittedName>
</protein>
<dbReference type="Pfam" id="PF04542">
    <property type="entry name" value="Sigma70_r2"/>
    <property type="match status" value="1"/>
</dbReference>
<comment type="similarity">
    <text evidence="1">Belongs to the sigma-70 factor family. ECF subfamily.</text>
</comment>
<reference evidence="7 8" key="1">
    <citation type="submission" date="2019-07" db="EMBL/GenBank/DDBJ databases">
        <authorList>
            <person name="Hibberd C M."/>
            <person name="Gehrig L. J."/>
            <person name="Chang H.-W."/>
            <person name="Venkatesh S."/>
        </authorList>
    </citation>
    <scope>NUCLEOTIDE SEQUENCE [LARGE SCALE GENOMIC DNA]</scope>
    <source>
        <strain evidence="7">Ruminococcus_torques_SSTS_Bg7063</strain>
    </source>
</reference>
<evidence type="ECO:0000256" key="3">
    <source>
        <dbReference type="ARBA" id="ARBA00023082"/>
    </source>
</evidence>
<dbReference type="GO" id="GO:0006352">
    <property type="term" value="P:DNA-templated transcription initiation"/>
    <property type="evidence" value="ECO:0007669"/>
    <property type="project" value="InterPro"/>
</dbReference>
<keyword evidence="8" id="KW-1185">Reference proteome</keyword>
<dbReference type="InterPro" id="IPR007627">
    <property type="entry name" value="RNA_pol_sigma70_r2"/>
</dbReference>
<dbReference type="InterPro" id="IPR039425">
    <property type="entry name" value="RNA_pol_sigma-70-like"/>
</dbReference>
<gene>
    <name evidence="7" type="primary">sigW_3</name>
    <name evidence="7" type="ORF">RTSSTS7063_01579</name>
</gene>
<evidence type="ECO:0000259" key="6">
    <source>
        <dbReference type="Pfam" id="PF08281"/>
    </source>
</evidence>
<dbReference type="InterPro" id="IPR013324">
    <property type="entry name" value="RNA_pol_sigma_r3/r4-like"/>
</dbReference>
<evidence type="ECO:0000256" key="2">
    <source>
        <dbReference type="ARBA" id="ARBA00023015"/>
    </source>
</evidence>
<evidence type="ECO:0000256" key="1">
    <source>
        <dbReference type="ARBA" id="ARBA00010641"/>
    </source>
</evidence>
<dbReference type="AlphaFoldDB" id="A0A564TRF0"/>
<dbReference type="GO" id="GO:0016987">
    <property type="term" value="F:sigma factor activity"/>
    <property type="evidence" value="ECO:0007669"/>
    <property type="project" value="UniProtKB-KW"/>
</dbReference>
<sequence length="179" mass="20897">MDKKEEIRIVKKAIKGKPDAYGQLISEYQKYLYRVAFLYMKNEQEALDIVGDTILKGFQNISTLKNPEWFRTWITRVLINVANDKKKKIVSYVDFSEELTSSKAEGVSIEERCDLNSAIQELPDKYRTVIILKYFSEFSIKEIAYTMNSPEGTIKAYLSRARDELKKILKEDYMHASEI</sequence>
<evidence type="ECO:0000259" key="5">
    <source>
        <dbReference type="Pfam" id="PF04542"/>
    </source>
</evidence>
<dbReference type="GO" id="GO:0003677">
    <property type="term" value="F:DNA binding"/>
    <property type="evidence" value="ECO:0007669"/>
    <property type="project" value="InterPro"/>
</dbReference>
<proteinExistence type="inferred from homology"/>
<dbReference type="Pfam" id="PF08281">
    <property type="entry name" value="Sigma70_r4_2"/>
    <property type="match status" value="1"/>
</dbReference>
<organism evidence="7 8">
    <name type="scientific">[Ruminococcus] torques</name>
    <dbReference type="NCBI Taxonomy" id="33039"/>
    <lineage>
        <taxon>Bacteria</taxon>
        <taxon>Bacillati</taxon>
        <taxon>Bacillota</taxon>
        <taxon>Clostridia</taxon>
        <taxon>Lachnospirales</taxon>
        <taxon>Lachnospiraceae</taxon>
        <taxon>Mediterraneibacter</taxon>
    </lineage>
</organism>
<dbReference type="PANTHER" id="PTHR43133:SF51">
    <property type="entry name" value="RNA POLYMERASE SIGMA FACTOR"/>
    <property type="match status" value="1"/>
</dbReference>
<dbReference type="PANTHER" id="PTHR43133">
    <property type="entry name" value="RNA POLYMERASE ECF-TYPE SIGMA FACTO"/>
    <property type="match status" value="1"/>
</dbReference>
<keyword evidence="4" id="KW-0804">Transcription</keyword>
<dbReference type="NCBIfam" id="TIGR02937">
    <property type="entry name" value="sigma70-ECF"/>
    <property type="match status" value="1"/>
</dbReference>
<accession>A0A564TRF0</accession>
<keyword evidence="3" id="KW-0731">Sigma factor</keyword>
<dbReference type="CDD" id="cd06171">
    <property type="entry name" value="Sigma70_r4"/>
    <property type="match status" value="1"/>
</dbReference>
<feature type="domain" description="RNA polymerase sigma-70 region 2" evidence="5">
    <location>
        <begin position="24"/>
        <end position="87"/>
    </location>
</feature>
<evidence type="ECO:0000256" key="4">
    <source>
        <dbReference type="ARBA" id="ARBA00023163"/>
    </source>
</evidence>
<evidence type="ECO:0000313" key="8">
    <source>
        <dbReference type="Proteomes" id="UP000363661"/>
    </source>
</evidence>
<keyword evidence="2" id="KW-0805">Transcription regulation</keyword>
<name>A0A564TRF0_9FIRM</name>
<feature type="domain" description="RNA polymerase sigma factor 70 region 4 type 2" evidence="6">
    <location>
        <begin position="116"/>
        <end position="165"/>
    </location>
</feature>
<dbReference type="Proteomes" id="UP000363661">
    <property type="component" value="Unassembled WGS sequence"/>
</dbReference>
<dbReference type="SUPFAM" id="SSF88659">
    <property type="entry name" value="Sigma3 and sigma4 domains of RNA polymerase sigma factors"/>
    <property type="match status" value="1"/>
</dbReference>